<keyword evidence="4" id="KW-0472">Membrane</keyword>
<dbReference type="GO" id="GO:0015031">
    <property type="term" value="P:protein transport"/>
    <property type="evidence" value="ECO:0007669"/>
    <property type="project" value="UniProtKB-UniRule"/>
</dbReference>
<evidence type="ECO:0000313" key="8">
    <source>
        <dbReference type="EMBL" id="OCQ23585.1"/>
    </source>
</evidence>
<evidence type="ECO:0000259" key="7">
    <source>
        <dbReference type="PROSITE" id="PS52015"/>
    </source>
</evidence>
<name>A0A1C0TW79_9GAMM</name>
<dbReference type="Proteomes" id="UP000093366">
    <property type="component" value="Unassembled WGS sequence"/>
</dbReference>
<sequence>MKTTLILCCLAFILIGCQSNQANQQQSEAGPSCLPEHFTYACHSKMKKKVMSDATAVKVLNAYDYTYAGNLDKALDILLSIEPSNSHDRAVVDYYIGSISFQNQMPKQAVTYLNRAVNLKELNAHDHEKALKNLIEIFVGLNNHDAAKQQLKIYYTYLDRPLDKMAYQLLQKVQPDKQVVPKPVIHIQPKYPLHAAQANIVGHVQLVFDLNKQGIPINIKVTDSVPTGVFDKEAKAALAKWKYHVQLDENGNVLNGKQLKVQLNFEIE</sequence>
<accession>A0A1C0TW79</accession>
<feature type="domain" description="TonB C-terminal" evidence="7">
    <location>
        <begin position="176"/>
        <end position="268"/>
    </location>
</feature>
<keyword evidence="2" id="KW-0812">Transmembrane</keyword>
<comment type="subcellular location">
    <subcellularLocation>
        <location evidence="5">Cell inner membrane</location>
        <topology evidence="5">Single-pass membrane protein</topology>
        <orientation evidence="5">Periplasmic side</orientation>
    </subcellularLocation>
    <subcellularLocation>
        <location evidence="1">Membrane</location>
        <topology evidence="1">Single-pass membrane protein</topology>
    </subcellularLocation>
</comment>
<dbReference type="PROSITE" id="PS52015">
    <property type="entry name" value="TONB_CTD"/>
    <property type="match status" value="1"/>
</dbReference>
<comment type="similarity">
    <text evidence="5">Belongs to the TonB family.</text>
</comment>
<proteinExistence type="inferred from homology"/>
<dbReference type="PRINTS" id="PR01374">
    <property type="entry name" value="TONBPROTEIN"/>
</dbReference>
<dbReference type="GO" id="GO:0015891">
    <property type="term" value="P:siderophore transport"/>
    <property type="evidence" value="ECO:0007669"/>
    <property type="project" value="InterPro"/>
</dbReference>
<dbReference type="SUPFAM" id="SSF74653">
    <property type="entry name" value="TolA/TonB C-terminal domain"/>
    <property type="match status" value="1"/>
</dbReference>
<keyword evidence="5" id="KW-0997">Cell inner membrane</keyword>
<organism evidence="8 9">
    <name type="scientific">Pseudoalteromonas luteoviolacea</name>
    <dbReference type="NCBI Taxonomy" id="43657"/>
    <lineage>
        <taxon>Bacteria</taxon>
        <taxon>Pseudomonadati</taxon>
        <taxon>Pseudomonadota</taxon>
        <taxon>Gammaproteobacteria</taxon>
        <taxon>Alteromonadales</taxon>
        <taxon>Pseudoalteromonadaceae</taxon>
        <taxon>Pseudoalteromonas</taxon>
    </lineage>
</organism>
<dbReference type="OrthoDB" id="1628901at2"/>
<evidence type="ECO:0000256" key="6">
    <source>
        <dbReference type="SAM" id="SignalP"/>
    </source>
</evidence>
<dbReference type="Pfam" id="PF03544">
    <property type="entry name" value="TonB_C"/>
    <property type="match status" value="1"/>
</dbReference>
<dbReference type="GO" id="GO:0055085">
    <property type="term" value="P:transmembrane transport"/>
    <property type="evidence" value="ECO:0007669"/>
    <property type="project" value="InterPro"/>
</dbReference>
<dbReference type="PROSITE" id="PS51257">
    <property type="entry name" value="PROKAR_LIPOPROTEIN"/>
    <property type="match status" value="1"/>
</dbReference>
<dbReference type="EMBL" id="MAUJ01000001">
    <property type="protein sequence ID" value="OCQ23585.1"/>
    <property type="molecule type" value="Genomic_DNA"/>
</dbReference>
<keyword evidence="3" id="KW-1133">Transmembrane helix</keyword>
<dbReference type="AlphaFoldDB" id="A0A1C0TW79"/>
<keyword evidence="6" id="KW-0732">Signal</keyword>
<evidence type="ECO:0000256" key="5">
    <source>
        <dbReference type="RuleBase" id="RU362123"/>
    </source>
</evidence>
<dbReference type="GO" id="GO:0005886">
    <property type="term" value="C:plasma membrane"/>
    <property type="evidence" value="ECO:0007669"/>
    <property type="project" value="UniProtKB-SubCell"/>
</dbReference>
<dbReference type="InterPro" id="IPR037682">
    <property type="entry name" value="TonB_C"/>
</dbReference>
<evidence type="ECO:0000256" key="4">
    <source>
        <dbReference type="ARBA" id="ARBA00023136"/>
    </source>
</evidence>
<dbReference type="InterPro" id="IPR011990">
    <property type="entry name" value="TPR-like_helical_dom_sf"/>
</dbReference>
<dbReference type="Gene3D" id="3.30.2420.10">
    <property type="entry name" value="TonB"/>
    <property type="match status" value="1"/>
</dbReference>
<dbReference type="InterPro" id="IPR006260">
    <property type="entry name" value="TonB/TolA_C"/>
</dbReference>
<evidence type="ECO:0000313" key="9">
    <source>
        <dbReference type="Proteomes" id="UP000093366"/>
    </source>
</evidence>
<dbReference type="InterPro" id="IPR003538">
    <property type="entry name" value="TonB"/>
</dbReference>
<gene>
    <name evidence="8" type="ORF">A7985_06485</name>
</gene>
<comment type="function">
    <text evidence="5">Interacts with outer membrane receptor proteins that carry out high-affinity binding and energy dependent uptake into the periplasmic space of specific substrates. It could act to transduce energy from the cytoplasmic membrane to specific energy-requiring processes in the outer membrane, resulting in the release into the periplasm of ligands bound by these outer membrane proteins.</text>
</comment>
<feature type="chain" id="PRO_5008646499" description="Protein TonB" evidence="6">
    <location>
        <begin position="23"/>
        <end position="268"/>
    </location>
</feature>
<evidence type="ECO:0000256" key="2">
    <source>
        <dbReference type="ARBA" id="ARBA00022692"/>
    </source>
</evidence>
<dbReference type="RefSeq" id="WP_065789600.1">
    <property type="nucleotide sequence ID" value="NZ_MAUJ01000001.1"/>
</dbReference>
<evidence type="ECO:0000256" key="1">
    <source>
        <dbReference type="ARBA" id="ARBA00004167"/>
    </source>
</evidence>
<dbReference type="GO" id="GO:0030288">
    <property type="term" value="C:outer membrane-bounded periplasmic space"/>
    <property type="evidence" value="ECO:0007669"/>
    <property type="project" value="InterPro"/>
</dbReference>
<protein>
    <recommendedName>
        <fullName evidence="5">Protein TonB</fullName>
    </recommendedName>
</protein>
<evidence type="ECO:0000256" key="3">
    <source>
        <dbReference type="ARBA" id="ARBA00022989"/>
    </source>
</evidence>
<keyword evidence="5" id="KW-0653">Protein transport</keyword>
<dbReference type="NCBIfam" id="TIGR01352">
    <property type="entry name" value="tonB_Cterm"/>
    <property type="match status" value="1"/>
</dbReference>
<keyword evidence="5" id="KW-1003">Cell membrane</keyword>
<keyword evidence="5" id="KW-0735">Signal-anchor</keyword>
<dbReference type="GO" id="GO:0031992">
    <property type="term" value="F:energy transducer activity"/>
    <property type="evidence" value="ECO:0007669"/>
    <property type="project" value="InterPro"/>
</dbReference>
<comment type="caution">
    <text evidence="8">The sequence shown here is derived from an EMBL/GenBank/DDBJ whole genome shotgun (WGS) entry which is preliminary data.</text>
</comment>
<reference evidence="9" key="1">
    <citation type="submission" date="2016-07" db="EMBL/GenBank/DDBJ databases">
        <authorList>
            <person name="Florea S."/>
            <person name="Webb J.S."/>
            <person name="Jaromczyk J."/>
            <person name="Schardl C.L."/>
        </authorList>
    </citation>
    <scope>NUCLEOTIDE SEQUENCE [LARGE SCALE GENOMIC DNA]</scope>
    <source>
        <strain evidence="9">IPB1</strain>
    </source>
</reference>
<keyword evidence="5" id="KW-0813">Transport</keyword>
<dbReference type="Gene3D" id="1.25.40.10">
    <property type="entry name" value="Tetratricopeptide repeat domain"/>
    <property type="match status" value="1"/>
</dbReference>
<feature type="signal peptide" evidence="6">
    <location>
        <begin position="1"/>
        <end position="22"/>
    </location>
</feature>
<dbReference type="SUPFAM" id="SSF48452">
    <property type="entry name" value="TPR-like"/>
    <property type="match status" value="1"/>
</dbReference>